<dbReference type="EMBL" id="CP002831">
    <property type="protein sequence ID" value="AFC26269.1"/>
    <property type="molecule type" value="Genomic_DNA"/>
</dbReference>
<dbReference type="KEGG" id="sgn:SGRA_3545"/>
<dbReference type="OrthoDB" id="982601at2"/>
<accession>H6L0A5</accession>
<dbReference type="eggNOG" id="ENOG5033898">
    <property type="taxonomic scope" value="Bacteria"/>
</dbReference>
<name>H6L0A5_SAPGL</name>
<reference evidence="1 2" key="1">
    <citation type="journal article" date="2012" name="Stand. Genomic Sci.">
        <title>Complete genome sequencing and analysis of Saprospira grandis str. Lewin, a predatory marine bacterium.</title>
        <authorList>
            <person name="Saw J.H."/>
            <person name="Yuryev A."/>
            <person name="Kanbe M."/>
            <person name="Hou S."/>
            <person name="Young A.G."/>
            <person name="Aizawa S."/>
            <person name="Alam M."/>
        </authorList>
    </citation>
    <scope>NUCLEOTIDE SEQUENCE [LARGE SCALE GENOMIC DNA]</scope>
    <source>
        <strain evidence="1 2">Lewin</strain>
    </source>
</reference>
<proteinExistence type="predicted"/>
<dbReference type="HOGENOM" id="CLU_1561803_0_0_10"/>
<gene>
    <name evidence="1" type="ordered locus">SGRA_3545</name>
</gene>
<evidence type="ECO:0000313" key="2">
    <source>
        <dbReference type="Proteomes" id="UP000007519"/>
    </source>
</evidence>
<dbReference type="STRING" id="984262.SGRA_3545"/>
<dbReference type="Proteomes" id="UP000007519">
    <property type="component" value="Chromosome"/>
</dbReference>
<dbReference type="RefSeq" id="WP_015693860.1">
    <property type="nucleotide sequence ID" value="NC_016940.1"/>
</dbReference>
<organism evidence="1 2">
    <name type="scientific">Saprospira grandis (strain Lewin)</name>
    <dbReference type="NCBI Taxonomy" id="984262"/>
    <lineage>
        <taxon>Bacteria</taxon>
        <taxon>Pseudomonadati</taxon>
        <taxon>Bacteroidota</taxon>
        <taxon>Saprospiria</taxon>
        <taxon>Saprospirales</taxon>
        <taxon>Saprospiraceae</taxon>
        <taxon>Saprospira</taxon>
    </lineage>
</organism>
<evidence type="ECO:0000313" key="1">
    <source>
        <dbReference type="EMBL" id="AFC26269.1"/>
    </source>
</evidence>
<dbReference type="AlphaFoldDB" id="H6L0A5"/>
<keyword evidence="2" id="KW-1185">Reference proteome</keyword>
<sequence>MAIYQYYLEVLPKQGVEKKHDSIPTKIAVSTASGYFESDAKIYWEEVAIEATAIVSKVDALIKRANWGDNKTSFHWKAYSDKTDNDADLYLAEDSLLISEFSFRADLREEGCNFLKNMIRLGQENDYLFMDRKGNLMPPDFQEIKNSIQASNAYHFLKNPLAFLESLEEQA</sequence>
<protein>
    <submittedName>
        <fullName evidence="1">Uncharacterized protein</fullName>
    </submittedName>
</protein>